<evidence type="ECO:0000313" key="2">
    <source>
        <dbReference type="Proteomes" id="UP000761534"/>
    </source>
</evidence>
<accession>A0A642VB37</accession>
<name>A0A642VB37_9ASCO</name>
<comment type="caution">
    <text evidence="1">The sequence shown here is derived from an EMBL/GenBank/DDBJ whole genome shotgun (WGS) entry which is preliminary data.</text>
</comment>
<evidence type="ECO:0000313" key="1">
    <source>
        <dbReference type="EMBL" id="KAA8914027.1"/>
    </source>
</evidence>
<proteinExistence type="predicted"/>
<dbReference type="EMBL" id="SWFS01000210">
    <property type="protein sequence ID" value="KAA8914027.1"/>
    <property type="molecule type" value="Genomic_DNA"/>
</dbReference>
<dbReference type="AlphaFoldDB" id="A0A642VB37"/>
<keyword evidence="2" id="KW-1185">Reference proteome</keyword>
<organism evidence="1 2">
    <name type="scientific">Trichomonascus ciferrii</name>
    <dbReference type="NCBI Taxonomy" id="44093"/>
    <lineage>
        <taxon>Eukaryota</taxon>
        <taxon>Fungi</taxon>
        <taxon>Dikarya</taxon>
        <taxon>Ascomycota</taxon>
        <taxon>Saccharomycotina</taxon>
        <taxon>Dipodascomycetes</taxon>
        <taxon>Dipodascales</taxon>
        <taxon>Trichomonascaceae</taxon>
        <taxon>Trichomonascus</taxon>
        <taxon>Trichomonascus ciferrii complex</taxon>
    </lineage>
</organism>
<gene>
    <name evidence="1" type="ORF">TRICI_003045</name>
</gene>
<dbReference type="Proteomes" id="UP000761534">
    <property type="component" value="Unassembled WGS sequence"/>
</dbReference>
<reference evidence="1" key="1">
    <citation type="journal article" date="2019" name="G3 (Bethesda)">
        <title>Genome Assemblies of Two Rare Opportunistic Yeast Pathogens: Diutina rugosa (syn. Candida rugosa) and Trichomonascus ciferrii (syn. Candida ciferrii).</title>
        <authorList>
            <person name="Mixao V."/>
            <person name="Saus E."/>
            <person name="Hansen A.P."/>
            <person name="Lass-Florl C."/>
            <person name="Gabaldon T."/>
        </authorList>
    </citation>
    <scope>NUCLEOTIDE SEQUENCE</scope>
    <source>
        <strain evidence="1">CBS 4856</strain>
    </source>
</reference>
<protein>
    <submittedName>
        <fullName evidence="1">Uncharacterized protein</fullName>
    </submittedName>
</protein>
<sequence>MPKPYPVWSTYSCRIWLLDSSINLQYNTSAYYWRPFLTKRLSFVTPGSFEASVVRFTYCGPRKSAPIPIPTSEALGKK</sequence>
<dbReference type="VEuPathDB" id="FungiDB:TRICI_003045"/>